<gene>
    <name evidence="2" type="ORF">JAN5088_01173</name>
</gene>
<organism evidence="2 3">
    <name type="scientific">Jannaschia rubra</name>
    <dbReference type="NCBI Taxonomy" id="282197"/>
    <lineage>
        <taxon>Bacteria</taxon>
        <taxon>Pseudomonadati</taxon>
        <taxon>Pseudomonadota</taxon>
        <taxon>Alphaproteobacteria</taxon>
        <taxon>Rhodobacterales</taxon>
        <taxon>Roseobacteraceae</taxon>
        <taxon>Jannaschia</taxon>
    </lineage>
</organism>
<protein>
    <recommendedName>
        <fullName evidence="4">Integral membrane protein</fullName>
    </recommendedName>
</protein>
<accession>A0A0M6XNA8</accession>
<keyword evidence="3" id="KW-1185">Reference proteome</keyword>
<sequence length="77" mass="8223">MTRLAILLCLAALPALAQPTYPGGRPIECYCTATDGGRFELGERTCLTVGGRSFMALCDMSLNVPIWRDTGQPCVTG</sequence>
<feature type="signal peptide" evidence="1">
    <location>
        <begin position="1"/>
        <end position="17"/>
    </location>
</feature>
<dbReference type="STRING" id="282197.SAMN04488517_10531"/>
<reference evidence="2 3" key="1">
    <citation type="submission" date="2015-07" db="EMBL/GenBank/DDBJ databases">
        <authorList>
            <person name="Noorani M."/>
        </authorList>
    </citation>
    <scope>NUCLEOTIDE SEQUENCE [LARGE SCALE GENOMIC DNA]</scope>
    <source>
        <strain evidence="2 3">CECT 5088</strain>
    </source>
</reference>
<evidence type="ECO:0008006" key="4">
    <source>
        <dbReference type="Google" id="ProtNLM"/>
    </source>
</evidence>
<keyword evidence="1" id="KW-0732">Signal</keyword>
<dbReference type="OrthoDB" id="8021248at2"/>
<dbReference type="RefSeq" id="WP_055681856.1">
    <property type="nucleotide sequence ID" value="NZ_CANMUL010000003.1"/>
</dbReference>
<feature type="chain" id="PRO_5005806928" description="Integral membrane protein" evidence="1">
    <location>
        <begin position="18"/>
        <end position="77"/>
    </location>
</feature>
<name>A0A0M6XNA8_9RHOB</name>
<dbReference type="EMBL" id="CXPG01000013">
    <property type="protein sequence ID" value="CTQ32408.1"/>
    <property type="molecule type" value="Genomic_DNA"/>
</dbReference>
<evidence type="ECO:0000313" key="3">
    <source>
        <dbReference type="Proteomes" id="UP000048908"/>
    </source>
</evidence>
<dbReference type="Proteomes" id="UP000048908">
    <property type="component" value="Unassembled WGS sequence"/>
</dbReference>
<evidence type="ECO:0000256" key="1">
    <source>
        <dbReference type="SAM" id="SignalP"/>
    </source>
</evidence>
<proteinExistence type="predicted"/>
<evidence type="ECO:0000313" key="2">
    <source>
        <dbReference type="EMBL" id="CTQ32408.1"/>
    </source>
</evidence>
<dbReference type="AlphaFoldDB" id="A0A0M6XNA8"/>